<evidence type="ECO:0000256" key="3">
    <source>
        <dbReference type="ARBA" id="ARBA00022801"/>
    </source>
</evidence>
<dbReference type="GO" id="GO:0019877">
    <property type="term" value="P:diaminopimelate biosynthetic process"/>
    <property type="evidence" value="ECO:0007669"/>
    <property type="project" value="UniProtKB-ARBA"/>
</dbReference>
<dbReference type="FunFam" id="3.40.630.10:FF:000006">
    <property type="entry name" value="N-acetyldiaminopimelate deacetylase"/>
    <property type="match status" value="1"/>
</dbReference>
<dbReference type="SUPFAM" id="SSF53187">
    <property type="entry name" value="Zn-dependent exopeptidases"/>
    <property type="match status" value="1"/>
</dbReference>
<dbReference type="RefSeq" id="WP_036688826.1">
    <property type="nucleotide sequence ID" value="NZ_JNVM01000023.1"/>
</dbReference>
<comment type="caution">
    <text evidence="7">The sequence shown here is derived from an EMBL/GenBank/DDBJ whole genome shotgun (WGS) entry which is preliminary data.</text>
</comment>
<dbReference type="Gene3D" id="3.40.630.10">
    <property type="entry name" value="Zn peptidases"/>
    <property type="match status" value="1"/>
</dbReference>
<dbReference type="FunFam" id="3.30.70.360:FF:000001">
    <property type="entry name" value="N-acetyldiaminopimelate deacetylase"/>
    <property type="match status" value="1"/>
</dbReference>
<name>A0A081NXX4_9BACL</name>
<dbReference type="OrthoDB" id="9776731at2"/>
<dbReference type="PANTHER" id="PTHR11014:SF63">
    <property type="entry name" value="METALLOPEPTIDASE, PUTATIVE (AFU_ORTHOLOGUE AFUA_6G09600)-RELATED"/>
    <property type="match status" value="1"/>
</dbReference>
<dbReference type="Pfam" id="PF07687">
    <property type="entry name" value="M20_dimer"/>
    <property type="match status" value="1"/>
</dbReference>
<dbReference type="eggNOG" id="COG1473">
    <property type="taxonomic scope" value="Bacteria"/>
</dbReference>
<feature type="binding site" evidence="5">
    <location>
        <position position="163"/>
    </location>
    <ligand>
        <name>Mn(2+)</name>
        <dbReference type="ChEBI" id="CHEBI:29035"/>
        <label>2</label>
    </ligand>
</feature>
<accession>A0A081NXX4</accession>
<evidence type="ECO:0000256" key="1">
    <source>
        <dbReference type="ARBA" id="ARBA00006153"/>
    </source>
</evidence>
<dbReference type="NCBIfam" id="TIGR01891">
    <property type="entry name" value="amidohydrolases"/>
    <property type="match status" value="1"/>
</dbReference>
<keyword evidence="3" id="KW-0378">Hydrolase</keyword>
<feature type="domain" description="Peptidase M20 dimerisation" evidence="6">
    <location>
        <begin position="187"/>
        <end position="280"/>
    </location>
</feature>
<evidence type="ECO:0000256" key="2">
    <source>
        <dbReference type="ARBA" id="ARBA00022723"/>
    </source>
</evidence>
<dbReference type="CDD" id="cd08021">
    <property type="entry name" value="M20_Acy1_YhaA-like"/>
    <property type="match status" value="1"/>
</dbReference>
<dbReference type="Pfam" id="PF01546">
    <property type="entry name" value="Peptidase_M20"/>
    <property type="match status" value="1"/>
</dbReference>
<feature type="binding site" evidence="5">
    <location>
        <position position="138"/>
    </location>
    <ligand>
        <name>Mn(2+)</name>
        <dbReference type="ChEBI" id="CHEBI:29035"/>
        <label>2</label>
    </ligand>
</feature>
<protein>
    <submittedName>
        <fullName evidence="7">Peptidase M20</fullName>
    </submittedName>
</protein>
<dbReference type="PANTHER" id="PTHR11014">
    <property type="entry name" value="PEPTIDASE M20 FAMILY MEMBER"/>
    <property type="match status" value="1"/>
</dbReference>
<keyword evidence="8" id="KW-1185">Reference proteome</keyword>
<dbReference type="SUPFAM" id="SSF55031">
    <property type="entry name" value="Bacterial exopeptidase dimerisation domain"/>
    <property type="match status" value="1"/>
</dbReference>
<gene>
    <name evidence="7" type="ORF">ET33_16830</name>
</gene>
<comment type="similarity">
    <text evidence="1">Belongs to the peptidase M20 family.</text>
</comment>
<dbReference type="InterPro" id="IPR011650">
    <property type="entry name" value="Peptidase_M20_dimer"/>
</dbReference>
<dbReference type="AlphaFoldDB" id="A0A081NXX4"/>
<keyword evidence="5" id="KW-0464">Manganese</keyword>
<dbReference type="GO" id="GO:0046872">
    <property type="term" value="F:metal ion binding"/>
    <property type="evidence" value="ECO:0007669"/>
    <property type="project" value="UniProtKB-KW"/>
</dbReference>
<dbReference type="Gene3D" id="3.30.70.360">
    <property type="match status" value="1"/>
</dbReference>
<sequence>MKSIEETLQASVPDMIAWRRYLHRHPELSFEESKTAAFVADLLKQWGLEVRTGVGGHGIVAKLRGASDGPTVALRADMDALPIQDEKSCEYASTVPGVMHACGHDAHTSALLGVAKTLSSHREALSGSIVFIFQPAEEMTPGGAVGMIEEGALDGVDVIYGIHLWTPFEVGAAYCKPGPMMAAADEFMIEIKGKGGHGGLPHETVDSVYVASQLVVNLQSIVSRSTDPTQPCVVSVGSIHSGTSFNVIAESAVLKGTVRTYDSALRMQVKERLETIVEQTCLMNGAAYTLDYKLGYPPLVNDAKEAERFYRAAAWAMGTEGGRTAPLIMAGEDYAYYLEKTPGCFMFVGAGNKTKGAVHPHHHPRFDIDETSMEHAARLFIAMIQDYMKEYEARG</sequence>
<evidence type="ECO:0000259" key="6">
    <source>
        <dbReference type="Pfam" id="PF07687"/>
    </source>
</evidence>
<feature type="binding site" evidence="5">
    <location>
        <position position="102"/>
    </location>
    <ligand>
        <name>Mn(2+)</name>
        <dbReference type="ChEBI" id="CHEBI:29035"/>
        <label>2</label>
    </ligand>
</feature>
<dbReference type="InterPro" id="IPR002933">
    <property type="entry name" value="Peptidase_M20"/>
</dbReference>
<feature type="binding site" evidence="5">
    <location>
        <position position="362"/>
    </location>
    <ligand>
        <name>Mn(2+)</name>
        <dbReference type="ChEBI" id="CHEBI:29035"/>
        <label>2</label>
    </ligand>
</feature>
<evidence type="ECO:0000313" key="7">
    <source>
        <dbReference type="EMBL" id="KEQ23297.1"/>
    </source>
</evidence>
<feature type="binding site" evidence="5">
    <location>
        <position position="104"/>
    </location>
    <ligand>
        <name>Mn(2+)</name>
        <dbReference type="ChEBI" id="CHEBI:29035"/>
        <label>2</label>
    </ligand>
</feature>
<evidence type="ECO:0000256" key="5">
    <source>
        <dbReference type="PIRSR" id="PIRSR005962-1"/>
    </source>
</evidence>
<comment type="catalytic activity">
    <reaction evidence="4">
        <text>N-acetyl-L-cysteine + H2O = L-cysteine + acetate</text>
        <dbReference type="Rhea" id="RHEA:75515"/>
        <dbReference type="ChEBI" id="CHEBI:15377"/>
        <dbReference type="ChEBI" id="CHEBI:30089"/>
        <dbReference type="ChEBI" id="CHEBI:35235"/>
        <dbReference type="ChEBI" id="CHEBI:78236"/>
    </reaction>
    <physiologicalReaction direction="left-to-right" evidence="4">
        <dbReference type="Rhea" id="RHEA:75516"/>
    </physiologicalReaction>
</comment>
<dbReference type="Proteomes" id="UP000028123">
    <property type="component" value="Unassembled WGS sequence"/>
</dbReference>
<proteinExistence type="inferred from homology"/>
<organism evidence="7 8">
    <name type="scientific">Paenibacillus tyrfis</name>
    <dbReference type="NCBI Taxonomy" id="1501230"/>
    <lineage>
        <taxon>Bacteria</taxon>
        <taxon>Bacillati</taxon>
        <taxon>Bacillota</taxon>
        <taxon>Bacilli</taxon>
        <taxon>Bacillales</taxon>
        <taxon>Paenibacillaceae</taxon>
        <taxon>Paenibacillus</taxon>
    </lineage>
</organism>
<dbReference type="InterPro" id="IPR036264">
    <property type="entry name" value="Bact_exopeptidase_dim_dom"/>
</dbReference>
<dbReference type="InterPro" id="IPR017439">
    <property type="entry name" value="Amidohydrolase"/>
</dbReference>
<dbReference type="EMBL" id="JNVM01000023">
    <property type="protein sequence ID" value="KEQ23297.1"/>
    <property type="molecule type" value="Genomic_DNA"/>
</dbReference>
<dbReference type="GO" id="GO:0050118">
    <property type="term" value="F:N-acetyldiaminopimelate deacetylase activity"/>
    <property type="evidence" value="ECO:0007669"/>
    <property type="project" value="UniProtKB-ARBA"/>
</dbReference>
<reference evidence="7 8" key="1">
    <citation type="submission" date="2014-06" db="EMBL/GenBank/DDBJ databases">
        <title>Draft genome sequence of Paenibacillus sp. MSt1.</title>
        <authorList>
            <person name="Aw Y.K."/>
            <person name="Ong K.S."/>
            <person name="Gan H.M."/>
            <person name="Lee S.M."/>
        </authorList>
    </citation>
    <scope>NUCLEOTIDE SEQUENCE [LARGE SCALE GENOMIC DNA]</scope>
    <source>
        <strain evidence="7 8">MSt1</strain>
    </source>
</reference>
<dbReference type="PIRSF" id="PIRSF005962">
    <property type="entry name" value="Pept_M20D_amidohydro"/>
    <property type="match status" value="1"/>
</dbReference>
<evidence type="ECO:0000256" key="4">
    <source>
        <dbReference type="ARBA" id="ARBA00052737"/>
    </source>
</evidence>
<evidence type="ECO:0000313" key="8">
    <source>
        <dbReference type="Proteomes" id="UP000028123"/>
    </source>
</evidence>
<comment type="cofactor">
    <cofactor evidence="5">
        <name>Mn(2+)</name>
        <dbReference type="ChEBI" id="CHEBI:29035"/>
    </cofactor>
    <text evidence="5">The Mn(2+) ion enhances activity.</text>
</comment>
<keyword evidence="2 5" id="KW-0479">Metal-binding</keyword>